<keyword evidence="2" id="KW-1185">Reference proteome</keyword>
<dbReference type="AlphaFoldDB" id="A0AAD8CAC8"/>
<organism evidence="1 2">
    <name type="scientific">Biomphalaria pfeifferi</name>
    <name type="common">Bloodfluke planorb</name>
    <name type="synonym">Freshwater snail</name>
    <dbReference type="NCBI Taxonomy" id="112525"/>
    <lineage>
        <taxon>Eukaryota</taxon>
        <taxon>Metazoa</taxon>
        <taxon>Spiralia</taxon>
        <taxon>Lophotrochozoa</taxon>
        <taxon>Mollusca</taxon>
        <taxon>Gastropoda</taxon>
        <taxon>Heterobranchia</taxon>
        <taxon>Euthyneura</taxon>
        <taxon>Panpulmonata</taxon>
        <taxon>Hygrophila</taxon>
        <taxon>Lymnaeoidea</taxon>
        <taxon>Planorbidae</taxon>
        <taxon>Biomphalaria</taxon>
    </lineage>
</organism>
<evidence type="ECO:0000313" key="1">
    <source>
        <dbReference type="EMBL" id="KAK0069311.1"/>
    </source>
</evidence>
<dbReference type="EMBL" id="JASAOG010000003">
    <property type="protein sequence ID" value="KAK0069311.1"/>
    <property type="molecule type" value="Genomic_DNA"/>
</dbReference>
<proteinExistence type="predicted"/>
<protein>
    <submittedName>
        <fullName evidence="1">Uncharacterized protein</fullName>
    </submittedName>
</protein>
<sequence length="64" mass="7455">PHDRRVSREVQVPMQTCCKRSPMHRNQPQSGDKSPDHVPQAVVFLLPAQIQPRFIDILLCHCRR</sequence>
<dbReference type="Proteomes" id="UP001233172">
    <property type="component" value="Unassembled WGS sequence"/>
</dbReference>
<evidence type="ECO:0000313" key="2">
    <source>
        <dbReference type="Proteomes" id="UP001233172"/>
    </source>
</evidence>
<gene>
    <name evidence="1" type="ORF">Bpfe_001493</name>
</gene>
<reference evidence="1" key="1">
    <citation type="journal article" date="2023" name="PLoS Negl. Trop. Dis.">
        <title>A genome sequence for Biomphalaria pfeifferi, the major vector snail for the human-infecting parasite Schistosoma mansoni.</title>
        <authorList>
            <person name="Bu L."/>
            <person name="Lu L."/>
            <person name="Laidemitt M.R."/>
            <person name="Zhang S.M."/>
            <person name="Mutuku M."/>
            <person name="Mkoji G."/>
            <person name="Steinauer M."/>
            <person name="Loker E.S."/>
        </authorList>
    </citation>
    <scope>NUCLEOTIDE SEQUENCE</scope>
    <source>
        <strain evidence="1">KasaAsao</strain>
    </source>
</reference>
<name>A0AAD8CAC8_BIOPF</name>
<comment type="caution">
    <text evidence="1">The sequence shown here is derived from an EMBL/GenBank/DDBJ whole genome shotgun (WGS) entry which is preliminary data.</text>
</comment>
<reference evidence="1" key="2">
    <citation type="submission" date="2023-04" db="EMBL/GenBank/DDBJ databases">
        <authorList>
            <person name="Bu L."/>
            <person name="Lu L."/>
            <person name="Laidemitt M.R."/>
            <person name="Zhang S.M."/>
            <person name="Mutuku M."/>
            <person name="Mkoji G."/>
            <person name="Steinauer M."/>
            <person name="Loker E.S."/>
        </authorList>
    </citation>
    <scope>NUCLEOTIDE SEQUENCE</scope>
    <source>
        <strain evidence="1">KasaAsao</strain>
        <tissue evidence="1">Whole Snail</tissue>
    </source>
</reference>
<accession>A0AAD8CAC8</accession>
<feature type="non-terminal residue" evidence="1">
    <location>
        <position position="1"/>
    </location>
</feature>